<reference evidence="7 9" key="2">
    <citation type="journal article" date="2018" name="Plant J.">
        <title>The Physcomitrella patens chromosome-scale assembly reveals moss genome structure and evolution.</title>
        <authorList>
            <person name="Lang D."/>
            <person name="Ullrich K.K."/>
            <person name="Murat F."/>
            <person name="Fuchs J."/>
            <person name="Jenkins J."/>
            <person name="Haas F.B."/>
            <person name="Piednoel M."/>
            <person name="Gundlach H."/>
            <person name="Van Bel M."/>
            <person name="Meyberg R."/>
            <person name="Vives C."/>
            <person name="Morata J."/>
            <person name="Symeonidi A."/>
            <person name="Hiss M."/>
            <person name="Muchero W."/>
            <person name="Kamisugi Y."/>
            <person name="Saleh O."/>
            <person name="Blanc G."/>
            <person name="Decker E.L."/>
            <person name="van Gessel N."/>
            <person name="Grimwood J."/>
            <person name="Hayes R.D."/>
            <person name="Graham S.W."/>
            <person name="Gunter L.E."/>
            <person name="McDaniel S.F."/>
            <person name="Hoernstein S.N.W."/>
            <person name="Larsson A."/>
            <person name="Li F.W."/>
            <person name="Perroud P.F."/>
            <person name="Phillips J."/>
            <person name="Ranjan P."/>
            <person name="Rokshar D.S."/>
            <person name="Rothfels C.J."/>
            <person name="Schneider L."/>
            <person name="Shu S."/>
            <person name="Stevenson D.W."/>
            <person name="Thummler F."/>
            <person name="Tillich M."/>
            <person name="Villarreal Aguilar J.C."/>
            <person name="Widiez T."/>
            <person name="Wong G.K."/>
            <person name="Wymore A."/>
            <person name="Zhang Y."/>
            <person name="Zimmer A.D."/>
            <person name="Quatrano R.S."/>
            <person name="Mayer K.F.X."/>
            <person name="Goodstein D."/>
            <person name="Casacuberta J.M."/>
            <person name="Vandepoele K."/>
            <person name="Reski R."/>
            <person name="Cuming A.C."/>
            <person name="Tuskan G.A."/>
            <person name="Maumus F."/>
            <person name="Salse J."/>
            <person name="Schmutz J."/>
            <person name="Rensing S.A."/>
        </authorList>
    </citation>
    <scope>NUCLEOTIDE SEQUENCE [LARGE SCALE GENOMIC DNA]</scope>
    <source>
        <strain evidence="8 9">cv. Gransden 2004</strain>
    </source>
</reference>
<dbReference type="GO" id="GO:0006335">
    <property type="term" value="P:DNA replication-dependent chromatin assembly"/>
    <property type="evidence" value="ECO:0000318"/>
    <property type="project" value="GO_Central"/>
</dbReference>
<keyword evidence="4" id="KW-0804">Transcription</keyword>
<dbReference type="GO" id="GO:0008361">
    <property type="term" value="P:regulation of cell size"/>
    <property type="evidence" value="ECO:0007669"/>
    <property type="project" value="UniProtKB-ARBA"/>
</dbReference>
<sequence>MSAVNVTNVAVLDNPSMFQNPFQFEISYECLTALQDDLEWKLIYVGSAEDEKYDQVLESVLVGPVNIGNYRFVLQADPPDVSRIPEEDVIGVTVLLLTCSYRGQEFIRVGYYVSNDYVDESLREEPPVRVLIDKVQRNILADKPRVTKFPILFNSPGVIAPEPQEVSDAFISPTTEFDMMNTNEKASGSHTPAVVLDFTPTVEQDSDARASQPSLMFLMQNGAVRPVNLCAPQVLQEVC</sequence>
<dbReference type="PANTHER" id="PTHR12040">
    <property type="entry name" value="ANTI-SILENCING PROTEIN 1"/>
    <property type="match status" value="1"/>
</dbReference>
<dbReference type="Gramene" id="Pp3c8_25080V3.2">
    <property type="protein sequence ID" value="Pp3c8_25080V3.2"/>
    <property type="gene ID" value="Pp3c8_25080"/>
</dbReference>
<dbReference type="Gene3D" id="2.60.40.1490">
    <property type="entry name" value="Histone chaperone ASF1-like"/>
    <property type="match status" value="1"/>
</dbReference>
<dbReference type="GeneID" id="112285507"/>
<dbReference type="FunFam" id="2.60.40.1490:FF:000001">
    <property type="entry name" value="Histone chaperone ASF1"/>
    <property type="match status" value="1"/>
</dbReference>
<dbReference type="Pfam" id="PF04729">
    <property type="entry name" value="ASF1_hist_chap"/>
    <property type="match status" value="1"/>
</dbReference>
<keyword evidence="6" id="KW-0539">Nucleus</keyword>
<evidence type="ECO:0000313" key="7">
    <source>
        <dbReference type="EMBL" id="PNR50143.1"/>
    </source>
</evidence>
<dbReference type="EnsemblPlants" id="Pp3c8_25080V3.1">
    <property type="protein sequence ID" value="Pp3c8_25080V3.1"/>
    <property type="gene ID" value="Pp3c8_25080"/>
</dbReference>
<dbReference type="eggNOG" id="KOG3265">
    <property type="taxonomic scope" value="Eukaryota"/>
</dbReference>
<dbReference type="HOGENOM" id="CLU_060354_1_1_1"/>
<reference evidence="7 9" key="1">
    <citation type="journal article" date="2008" name="Science">
        <title>The Physcomitrella genome reveals evolutionary insights into the conquest of land by plants.</title>
        <authorList>
            <person name="Rensing S."/>
            <person name="Lang D."/>
            <person name="Zimmer A."/>
            <person name="Terry A."/>
            <person name="Salamov A."/>
            <person name="Shapiro H."/>
            <person name="Nishiyama T."/>
            <person name="Perroud P.-F."/>
            <person name="Lindquist E."/>
            <person name="Kamisugi Y."/>
            <person name="Tanahashi T."/>
            <person name="Sakakibara K."/>
            <person name="Fujita T."/>
            <person name="Oishi K."/>
            <person name="Shin-I T."/>
            <person name="Kuroki Y."/>
            <person name="Toyoda A."/>
            <person name="Suzuki Y."/>
            <person name="Hashimoto A."/>
            <person name="Yamaguchi K."/>
            <person name="Sugano A."/>
            <person name="Kohara Y."/>
            <person name="Fujiyama A."/>
            <person name="Anterola A."/>
            <person name="Aoki S."/>
            <person name="Ashton N."/>
            <person name="Barbazuk W.B."/>
            <person name="Barker E."/>
            <person name="Bennetzen J."/>
            <person name="Bezanilla M."/>
            <person name="Blankenship R."/>
            <person name="Cho S.H."/>
            <person name="Dutcher S."/>
            <person name="Estelle M."/>
            <person name="Fawcett J.A."/>
            <person name="Gundlach H."/>
            <person name="Hanada K."/>
            <person name="Heyl A."/>
            <person name="Hicks K.A."/>
            <person name="Hugh J."/>
            <person name="Lohr M."/>
            <person name="Mayer K."/>
            <person name="Melkozernov A."/>
            <person name="Murata T."/>
            <person name="Nelson D."/>
            <person name="Pils B."/>
            <person name="Prigge M."/>
            <person name="Reiss B."/>
            <person name="Renner T."/>
            <person name="Rombauts S."/>
            <person name="Rushton P."/>
            <person name="Sanderfoot A."/>
            <person name="Schween G."/>
            <person name="Shiu S.-H."/>
            <person name="Stueber K."/>
            <person name="Theodoulou F.L."/>
            <person name="Tu H."/>
            <person name="Van de Peer Y."/>
            <person name="Verrier P.J."/>
            <person name="Waters E."/>
            <person name="Wood A."/>
            <person name="Yang L."/>
            <person name="Cove D."/>
            <person name="Cuming A."/>
            <person name="Hasebe M."/>
            <person name="Lucas S."/>
            <person name="Mishler D.B."/>
            <person name="Reski R."/>
            <person name="Grigoriev I."/>
            <person name="Quatrano R.S."/>
            <person name="Boore J.L."/>
        </authorList>
    </citation>
    <scope>NUCLEOTIDE SEQUENCE [LARGE SCALE GENOMIC DNA]</scope>
    <source>
        <strain evidence="8 9">cv. Gransden 2004</strain>
    </source>
</reference>
<dbReference type="InterPro" id="IPR036747">
    <property type="entry name" value="ASF1-like_sf"/>
</dbReference>
<dbReference type="Gramene" id="Pp3c8_25080V3.1">
    <property type="protein sequence ID" value="Pp3c8_25080V3.1"/>
    <property type="gene ID" value="Pp3c8_25080"/>
</dbReference>
<dbReference type="RefSeq" id="XP_024382175.1">
    <property type="nucleotide sequence ID" value="XM_024526407.2"/>
</dbReference>
<dbReference type="GO" id="GO:0005634">
    <property type="term" value="C:nucleus"/>
    <property type="evidence" value="ECO:0000318"/>
    <property type="project" value="GO_Central"/>
</dbReference>
<dbReference type="InterPro" id="IPR006818">
    <property type="entry name" value="ASF1-like"/>
</dbReference>
<dbReference type="PANTHER" id="PTHR12040:SF0">
    <property type="entry name" value="HISTONE CHAPERONE ASF1"/>
    <property type="match status" value="1"/>
</dbReference>
<dbReference type="GO" id="GO:0010091">
    <property type="term" value="P:trichome branching"/>
    <property type="evidence" value="ECO:0007669"/>
    <property type="project" value="UniProtKB-ARBA"/>
</dbReference>
<keyword evidence="3" id="KW-0805">Transcription regulation</keyword>
<dbReference type="FunCoup" id="A9U2F4">
    <property type="interactions" value="3689"/>
</dbReference>
<evidence type="ECO:0000256" key="6">
    <source>
        <dbReference type="ARBA" id="ARBA00023242"/>
    </source>
</evidence>
<dbReference type="GO" id="GO:0031567">
    <property type="term" value="P:mitotic cell size control checkpoint signaling"/>
    <property type="evidence" value="ECO:0007669"/>
    <property type="project" value="UniProtKB-ARBA"/>
</dbReference>
<proteinExistence type="inferred from homology"/>
<evidence type="ECO:0000256" key="4">
    <source>
        <dbReference type="ARBA" id="ARBA00023163"/>
    </source>
</evidence>
<keyword evidence="9" id="KW-1185">Reference proteome</keyword>
<dbReference type="EMBL" id="ABEU02000008">
    <property type="protein sequence ID" value="PNR50143.1"/>
    <property type="molecule type" value="Genomic_DNA"/>
</dbReference>
<dbReference type="GO" id="GO:0042393">
    <property type="term" value="F:histone binding"/>
    <property type="evidence" value="ECO:0000318"/>
    <property type="project" value="GO_Central"/>
</dbReference>
<evidence type="ECO:0000313" key="9">
    <source>
        <dbReference type="Proteomes" id="UP000006727"/>
    </source>
</evidence>
<reference evidence="8" key="3">
    <citation type="submission" date="2020-12" db="UniProtKB">
        <authorList>
            <consortium name="EnsemblPlants"/>
        </authorList>
    </citation>
    <scope>IDENTIFICATION</scope>
</reference>
<gene>
    <name evidence="8" type="primary">LOC112285507</name>
    <name evidence="7" type="ORF">PHYPA_012040</name>
</gene>
<comment type="subcellular location">
    <subcellularLocation>
        <location evidence="1">Nucleus</location>
    </subcellularLocation>
</comment>
<evidence type="ECO:0000313" key="8">
    <source>
        <dbReference type="EnsemblPlants" id="Pp3c8_25080V3.1"/>
    </source>
</evidence>
<dbReference type="GO" id="GO:0000785">
    <property type="term" value="C:chromatin"/>
    <property type="evidence" value="ECO:0000318"/>
    <property type="project" value="GO_Central"/>
</dbReference>
<evidence type="ECO:0000256" key="5">
    <source>
        <dbReference type="ARBA" id="ARBA00023186"/>
    </source>
</evidence>
<keyword evidence="5" id="KW-0143">Chaperone</keyword>
<dbReference type="STRING" id="3218.A9U2F4"/>
<protein>
    <submittedName>
        <fullName evidence="7 8">Uncharacterized protein</fullName>
    </submittedName>
</protein>
<accession>A9U2F4</accession>
<dbReference type="AlphaFoldDB" id="A9U2F4"/>
<dbReference type="OMA" id="SSNCAYI"/>
<dbReference type="SUPFAM" id="SSF101546">
    <property type="entry name" value="ASF1-like"/>
    <property type="match status" value="1"/>
</dbReference>
<dbReference type="Proteomes" id="UP000006727">
    <property type="component" value="Chromosome 8"/>
</dbReference>
<dbReference type="EnsemblPlants" id="Pp3c8_25080V3.2">
    <property type="protein sequence ID" value="Pp3c8_25080V3.2"/>
    <property type="gene ID" value="Pp3c8_25080"/>
</dbReference>
<comment type="similarity">
    <text evidence="2">Belongs to the ASF1 family.</text>
</comment>
<evidence type="ECO:0000256" key="3">
    <source>
        <dbReference type="ARBA" id="ARBA00023015"/>
    </source>
</evidence>
<organism evidence="7">
    <name type="scientific">Physcomitrium patens</name>
    <name type="common">Spreading-leaved earth moss</name>
    <name type="synonym">Physcomitrella patens</name>
    <dbReference type="NCBI Taxonomy" id="3218"/>
    <lineage>
        <taxon>Eukaryota</taxon>
        <taxon>Viridiplantae</taxon>
        <taxon>Streptophyta</taxon>
        <taxon>Embryophyta</taxon>
        <taxon>Bryophyta</taxon>
        <taxon>Bryophytina</taxon>
        <taxon>Bryopsida</taxon>
        <taxon>Funariidae</taxon>
        <taxon>Funariales</taxon>
        <taxon>Funariaceae</taxon>
        <taxon>Physcomitrium</taxon>
    </lineage>
</organism>
<evidence type="ECO:0000256" key="2">
    <source>
        <dbReference type="ARBA" id="ARBA00006051"/>
    </source>
</evidence>
<dbReference type="GO" id="GO:0000724">
    <property type="term" value="P:double-strand break repair via homologous recombination"/>
    <property type="evidence" value="ECO:0007669"/>
    <property type="project" value="UniProtKB-ARBA"/>
</dbReference>
<dbReference type="PaxDb" id="3218-PP1S438_23V6.1"/>
<evidence type="ECO:0000256" key="1">
    <source>
        <dbReference type="ARBA" id="ARBA00004123"/>
    </source>
</evidence>
<dbReference type="KEGG" id="ppp:112285507"/>
<dbReference type="OrthoDB" id="29755at2759"/>
<name>A9U2F4_PHYPA</name>